<dbReference type="InterPro" id="IPR001845">
    <property type="entry name" value="HTH_ArsR_DNA-bd_dom"/>
</dbReference>
<dbReference type="Proteomes" id="UP001301731">
    <property type="component" value="Chromosome"/>
</dbReference>
<gene>
    <name evidence="5" type="ORF">R2D22_07590</name>
</gene>
<accession>A0ABZ0LP18</accession>
<protein>
    <submittedName>
        <fullName evidence="5">Transcriptional regulator</fullName>
    </submittedName>
</protein>
<evidence type="ECO:0000256" key="2">
    <source>
        <dbReference type="ARBA" id="ARBA00023125"/>
    </source>
</evidence>
<keyword evidence="6" id="KW-1185">Reference proteome</keyword>
<dbReference type="RefSeq" id="WP_318102110.1">
    <property type="nucleotide sequence ID" value="NZ_CP137573.1"/>
</dbReference>
<dbReference type="InterPro" id="IPR051011">
    <property type="entry name" value="Metal_resp_trans_reg"/>
</dbReference>
<dbReference type="SUPFAM" id="SSF46785">
    <property type="entry name" value="Winged helix' DNA-binding domain"/>
    <property type="match status" value="1"/>
</dbReference>
<dbReference type="PANTHER" id="PTHR43132:SF6">
    <property type="entry name" value="HTH-TYPE TRANSCRIPTIONAL REPRESSOR CZRA"/>
    <property type="match status" value="1"/>
</dbReference>
<feature type="domain" description="HTH arsR-type" evidence="4">
    <location>
        <begin position="238"/>
        <end position="323"/>
    </location>
</feature>
<keyword evidence="3" id="KW-0804">Transcription</keyword>
<evidence type="ECO:0000259" key="4">
    <source>
        <dbReference type="PROSITE" id="PS50987"/>
    </source>
</evidence>
<dbReference type="InterPro" id="IPR036388">
    <property type="entry name" value="WH-like_DNA-bd_sf"/>
</dbReference>
<sequence>MGWWQIDADALARSRFVVSPLAETVAALKALDRPAAANPGERIWLGAHLPRYRGRLAHDPVDALLVRAALGATWNADFLTPTPLGDGEQNFEEEVAVVRDADPAAAVADLAVSLGGPVPEPLRSATDLPRRMAAILTWVWEETVLPNWPRRRRIIEADVVARTARLSQGGWAAALDELCPGKMRWLGDGRLQVNARDYPPRSVDGGLLLFVPVTPGRGWVSWERTERYAIVYPCSGTLAEPDAPAVPDALGVLLGPARAGVLVRLESPKSTSQLVALTGQGLGSVGRHLKVLLDARLVRRRRSGRSVLYYWTEAGEMLVRAQS</sequence>
<organism evidence="5 6">
    <name type="scientific">Streptomyces solicathayae</name>
    <dbReference type="NCBI Taxonomy" id="3081768"/>
    <lineage>
        <taxon>Bacteria</taxon>
        <taxon>Bacillati</taxon>
        <taxon>Actinomycetota</taxon>
        <taxon>Actinomycetes</taxon>
        <taxon>Kitasatosporales</taxon>
        <taxon>Streptomycetaceae</taxon>
        <taxon>Streptomyces</taxon>
    </lineage>
</organism>
<keyword evidence="1" id="KW-0805">Transcription regulation</keyword>
<evidence type="ECO:0000313" key="6">
    <source>
        <dbReference type="Proteomes" id="UP001301731"/>
    </source>
</evidence>
<dbReference type="Gene3D" id="1.10.10.10">
    <property type="entry name" value="Winged helix-like DNA-binding domain superfamily/Winged helix DNA-binding domain"/>
    <property type="match status" value="1"/>
</dbReference>
<reference evidence="5 6" key="1">
    <citation type="submission" date="2023-10" db="EMBL/GenBank/DDBJ databases">
        <title>The genome sequence of Streptomyces sp. HUAS YS2.</title>
        <authorList>
            <person name="Mo P."/>
        </authorList>
    </citation>
    <scope>NUCLEOTIDE SEQUENCE [LARGE SCALE GENOMIC DNA]</scope>
    <source>
        <strain evidence="5 6">HUAS YS2</strain>
    </source>
</reference>
<evidence type="ECO:0000256" key="3">
    <source>
        <dbReference type="ARBA" id="ARBA00023163"/>
    </source>
</evidence>
<keyword evidence="2" id="KW-0238">DNA-binding</keyword>
<proteinExistence type="predicted"/>
<name>A0ABZ0LP18_9ACTN</name>
<dbReference type="SMART" id="SM00418">
    <property type="entry name" value="HTH_ARSR"/>
    <property type="match status" value="1"/>
</dbReference>
<dbReference type="InterPro" id="IPR036390">
    <property type="entry name" value="WH_DNA-bd_sf"/>
</dbReference>
<evidence type="ECO:0000256" key="1">
    <source>
        <dbReference type="ARBA" id="ARBA00023015"/>
    </source>
</evidence>
<evidence type="ECO:0000313" key="5">
    <source>
        <dbReference type="EMBL" id="WOX21251.1"/>
    </source>
</evidence>
<dbReference type="EMBL" id="CP137573">
    <property type="protein sequence ID" value="WOX21251.1"/>
    <property type="molecule type" value="Genomic_DNA"/>
</dbReference>
<dbReference type="PROSITE" id="PS50987">
    <property type="entry name" value="HTH_ARSR_2"/>
    <property type="match status" value="1"/>
</dbReference>
<dbReference type="PANTHER" id="PTHR43132">
    <property type="entry name" value="ARSENICAL RESISTANCE OPERON REPRESSOR ARSR-RELATED"/>
    <property type="match status" value="1"/>
</dbReference>